<dbReference type="EC" id="2.7.13.3" evidence="2"/>
<accession>A0ABY7RVL4</accession>
<feature type="transmembrane region" description="Helical" evidence="8">
    <location>
        <begin position="330"/>
        <end position="350"/>
    </location>
</feature>
<dbReference type="Proteomes" id="UP001202717">
    <property type="component" value="Chromosome"/>
</dbReference>
<comment type="catalytic activity">
    <reaction evidence="1">
        <text>ATP + protein L-histidine = ADP + protein N-phospho-L-histidine.</text>
        <dbReference type="EC" id="2.7.13.3"/>
    </reaction>
</comment>
<evidence type="ECO:0000256" key="7">
    <source>
        <dbReference type="ARBA" id="ARBA00022840"/>
    </source>
</evidence>
<feature type="domain" description="Signal transduction histidine kinase subgroup 2 dimerisation and phosphoacceptor" evidence="9">
    <location>
        <begin position="386"/>
        <end position="457"/>
    </location>
</feature>
<proteinExistence type="predicted"/>
<keyword evidence="8" id="KW-0812">Transmembrane</keyword>
<evidence type="ECO:0000256" key="1">
    <source>
        <dbReference type="ARBA" id="ARBA00000085"/>
    </source>
</evidence>
<dbReference type="RefSeq" id="WP_249996083.1">
    <property type="nucleotide sequence ID" value="NZ_CP116221.1"/>
</dbReference>
<keyword evidence="6 10" id="KW-0418">Kinase</keyword>
<organism evidence="10 11">
    <name type="scientific">Psychroserpens ponticola</name>
    <dbReference type="NCBI Taxonomy" id="2932268"/>
    <lineage>
        <taxon>Bacteria</taxon>
        <taxon>Pseudomonadati</taxon>
        <taxon>Bacteroidota</taxon>
        <taxon>Flavobacteriia</taxon>
        <taxon>Flavobacteriales</taxon>
        <taxon>Flavobacteriaceae</taxon>
        <taxon>Psychroserpens</taxon>
    </lineage>
</organism>
<reference evidence="10 11" key="1">
    <citation type="submission" date="2023-01" db="EMBL/GenBank/DDBJ databases">
        <title>Psychroserpens ponticola sp. nov., isolated from seawater.</title>
        <authorList>
            <person name="Kristyanto S."/>
            <person name="Jung J."/>
            <person name="Kim J.M."/>
            <person name="Jeon C.O."/>
        </authorList>
    </citation>
    <scope>NUCLEOTIDE SEQUENCE [LARGE SCALE GENOMIC DNA]</scope>
    <source>
        <strain evidence="10 11">MSW6</strain>
    </source>
</reference>
<dbReference type="InterPro" id="IPR011495">
    <property type="entry name" value="Sig_transdc_His_kin_sub2_dim/P"/>
</dbReference>
<dbReference type="InterPro" id="IPR011990">
    <property type="entry name" value="TPR-like_helical_dom_sf"/>
</dbReference>
<evidence type="ECO:0000256" key="8">
    <source>
        <dbReference type="SAM" id="Phobius"/>
    </source>
</evidence>
<gene>
    <name evidence="10" type="ORF">MUN68_011755</name>
</gene>
<evidence type="ECO:0000256" key="3">
    <source>
        <dbReference type="ARBA" id="ARBA00022553"/>
    </source>
</evidence>
<keyword evidence="3" id="KW-0597">Phosphoprotein</keyword>
<evidence type="ECO:0000313" key="10">
    <source>
        <dbReference type="EMBL" id="WCO00741.1"/>
    </source>
</evidence>
<dbReference type="PANTHER" id="PTHR41523:SF8">
    <property type="entry name" value="ETHYLENE RESPONSE SENSOR PROTEIN"/>
    <property type="match status" value="1"/>
</dbReference>
<keyword evidence="8" id="KW-0472">Membrane</keyword>
<dbReference type="SUPFAM" id="SSF48452">
    <property type="entry name" value="TPR-like"/>
    <property type="match status" value="1"/>
</dbReference>
<evidence type="ECO:0000259" key="9">
    <source>
        <dbReference type="Pfam" id="PF07568"/>
    </source>
</evidence>
<protein>
    <recommendedName>
        <fullName evidence="2">histidine kinase</fullName>
        <ecNumber evidence="2">2.7.13.3</ecNumber>
    </recommendedName>
</protein>
<dbReference type="Gene3D" id="3.30.450.20">
    <property type="entry name" value="PAS domain"/>
    <property type="match status" value="1"/>
</dbReference>
<dbReference type="Pfam" id="PF07568">
    <property type="entry name" value="HisKA_2"/>
    <property type="match status" value="1"/>
</dbReference>
<dbReference type="GO" id="GO:0016301">
    <property type="term" value="F:kinase activity"/>
    <property type="evidence" value="ECO:0007669"/>
    <property type="project" value="UniProtKB-KW"/>
</dbReference>
<keyword evidence="11" id="KW-1185">Reference proteome</keyword>
<dbReference type="EMBL" id="CP116221">
    <property type="protein sequence ID" value="WCO00741.1"/>
    <property type="molecule type" value="Genomic_DNA"/>
</dbReference>
<evidence type="ECO:0000313" key="11">
    <source>
        <dbReference type="Proteomes" id="UP001202717"/>
    </source>
</evidence>
<name>A0ABY7RVL4_9FLAO</name>
<evidence type="ECO:0000256" key="4">
    <source>
        <dbReference type="ARBA" id="ARBA00022679"/>
    </source>
</evidence>
<dbReference type="Gene3D" id="1.25.40.10">
    <property type="entry name" value="Tetratricopeptide repeat domain"/>
    <property type="match status" value="1"/>
</dbReference>
<dbReference type="InterPro" id="IPR036890">
    <property type="entry name" value="HATPase_C_sf"/>
</dbReference>
<dbReference type="SUPFAM" id="SSF55874">
    <property type="entry name" value="ATPase domain of HSP90 chaperone/DNA topoisomerase II/histidine kinase"/>
    <property type="match status" value="1"/>
</dbReference>
<evidence type="ECO:0000256" key="2">
    <source>
        <dbReference type="ARBA" id="ARBA00012438"/>
    </source>
</evidence>
<sequence>MLIALMCVFKSFSQLPKVDFENELQRLEKAIQSKNTTLILKEVDSLKSSNSLSEIQLAIVTTYKLQALTESWKLDQAIKLATELYSQNLLSKKYKVRVWLSEALILEIYEEFTDGLKKLDSVEQYYNTHPKDQYYGIFLYRKSSLFRMSGNKKAALPLAYEAKKFGETNDYDDVVSIAIFLIDRLSDPDDYKQRLKDLELAIKNYEALENFDDMAFALKNIAVAYKENGEYNKAKKMLLKGLHIKKSRMKDSITMMLIYDELDEIYEMQNVYDSAYYYLKKSKELNVMKNLTIQRQSISKLEEAKENLKIKFEEKRYGEQLESVNYEKKLLVFVLSVFGVLLTLLILALGRIKKKNKENKTQKEEILKKNKLLGITLSERNVLLRELNHRVKNNLSLIVSLINFHANETDDINSQKILNNLENRVKTIAEAHEQFSYKDISSINDKIELKTYLTRVLDGPIHISKREISYTMDAKDIALNMDTLLPIGILINELVNNSIKHAVSNETTLQLHIKCDLENNIILLQYSDSGTKFIEKKETKQLGLFIIESMVQQLNGIYSREQSRYHFKLNLKKDD</sequence>
<keyword evidence="4" id="KW-0808">Transferase</keyword>
<evidence type="ECO:0000256" key="6">
    <source>
        <dbReference type="ARBA" id="ARBA00022777"/>
    </source>
</evidence>
<dbReference type="PANTHER" id="PTHR41523">
    <property type="entry name" value="TWO-COMPONENT SYSTEM SENSOR PROTEIN"/>
    <property type="match status" value="1"/>
</dbReference>
<keyword evidence="5" id="KW-0547">Nucleotide-binding</keyword>
<keyword evidence="7" id="KW-0067">ATP-binding</keyword>
<evidence type="ECO:0000256" key="5">
    <source>
        <dbReference type="ARBA" id="ARBA00022741"/>
    </source>
</evidence>
<keyword evidence="8" id="KW-1133">Transmembrane helix</keyword>
<dbReference type="Gene3D" id="3.30.565.10">
    <property type="entry name" value="Histidine kinase-like ATPase, C-terminal domain"/>
    <property type="match status" value="1"/>
</dbReference>